<dbReference type="InterPro" id="IPR043502">
    <property type="entry name" value="DNA/RNA_pol_sf"/>
</dbReference>
<dbReference type="InterPro" id="IPR000477">
    <property type="entry name" value="RT_dom"/>
</dbReference>
<dbReference type="InterPro" id="IPR026960">
    <property type="entry name" value="RVT-Znf"/>
</dbReference>
<dbReference type="EnsemblPlants" id="HORVU.MOREX.r3.6HG0569810.1">
    <property type="protein sequence ID" value="HORVU.MOREX.r3.6HG0569810.1.CDS1"/>
    <property type="gene ID" value="HORVU.MOREX.r3.6HG0569810"/>
</dbReference>
<dbReference type="Pfam" id="PF13456">
    <property type="entry name" value="RVT_3"/>
    <property type="match status" value="1"/>
</dbReference>
<name>A0A8I6Y3E3_HORVV</name>
<dbReference type="SMR" id="A0A8I6Y3E3"/>
<dbReference type="InterPro" id="IPR036397">
    <property type="entry name" value="RNaseH_sf"/>
</dbReference>
<dbReference type="GO" id="GO:0003676">
    <property type="term" value="F:nucleic acid binding"/>
    <property type="evidence" value="ECO:0007669"/>
    <property type="project" value="InterPro"/>
</dbReference>
<dbReference type="SUPFAM" id="SSF53098">
    <property type="entry name" value="Ribonuclease H-like"/>
    <property type="match status" value="1"/>
</dbReference>
<reference evidence="2" key="2">
    <citation type="submission" date="2020-10" db="EMBL/GenBank/DDBJ databases">
        <authorList>
            <person name="Scholz U."/>
            <person name="Mascher M."/>
            <person name="Fiebig A."/>
        </authorList>
    </citation>
    <scope>NUCLEOTIDE SEQUENCE [LARGE SCALE GENOMIC DNA]</scope>
    <source>
        <strain evidence="2">cv. Morex</strain>
    </source>
</reference>
<keyword evidence="3" id="KW-1185">Reference proteome</keyword>
<dbReference type="SUPFAM" id="SSF56672">
    <property type="entry name" value="DNA/RNA polymerases"/>
    <property type="match status" value="1"/>
</dbReference>
<dbReference type="InterPro" id="IPR012337">
    <property type="entry name" value="RNaseH-like_sf"/>
</dbReference>
<dbReference type="Pfam" id="PF13966">
    <property type="entry name" value="zf-RVT"/>
    <property type="match status" value="1"/>
</dbReference>
<dbReference type="GO" id="GO:0004523">
    <property type="term" value="F:RNA-DNA hybrid ribonuclease activity"/>
    <property type="evidence" value="ECO:0007669"/>
    <property type="project" value="InterPro"/>
</dbReference>
<feature type="domain" description="Reverse transcriptase" evidence="1">
    <location>
        <begin position="393"/>
        <end position="674"/>
    </location>
</feature>
<evidence type="ECO:0000259" key="1">
    <source>
        <dbReference type="PROSITE" id="PS50878"/>
    </source>
</evidence>
<sequence>MISSAESVVSRATFVYGEPRRELRHFFWDTLARLRREWNGPWLCCGDFNEVLLQEEHFGSLDRSEVQMGLFRDCLQICNLTDLGYVDPKFTWSNKQNAQCNVRVRLDRGVANGAFFELFSECYVQNVITSSSDHYALHLILTRAPVGEGPPVQHGFRYEAAWRRADDYHAVVDASWDCHRVDANPIHSVWTNLNHVAGKLKVWSRASFGSVSRDIKRMERALHYLRRHSMSGSNLREEQQLERQLCELFEREEIMARQRSRVEWLRAGDRNTAFFHSKATARRRTNRILALARDDGSVCTSPTEIKGMVHTWCENLFTAEPSASMDAVLEAIPSRVDDARKADLCKDYSNEEIKVALFQMGPTKAPGPDGFPAMFYQVHWELLKDMVCDAVRSFLGGDAIREGFCDSVIVLIPKVSNAKHLSKFRPISLCNVLYKIASKVVANRLKLVLPDITSEFQSAFVPGRLITDSALIAFECIHSIRRQSGRQPFFALKLDLLKAYDRIEWEYLHACLLRLGFAEAWVNSVMRCVTSTRYAVRVNGELTSPVVPSRGIRQGDPISPYLFVLCTEGLSCLMQQKEGLGVLQGIRNGRQGPSISHLLFADDSIFFARSDHRTVQALKSFINSYCHASGQKVNLQKSSIFFGHSCPPTIKAEVMHQLEVTNEGMQDFYLGMPTAVARASTSSFNFLTDRVWQSVTSNTGRPLSRAGKEIWLKAVVQAIPNYIMSCFQVPVTTCDKMVGSIVDHWWGFEDGRKKMHWKSWEWLSSPKALGGLGFRDFGIFNQVMLGKQAWRLATDPTSLCARVLKGRYYPDADFFTAGKPRSSSFTWHSIIFGRKLLKIGMRWNIGNGENVSIMRDNWIQGFRQGSFNSLFPIPDSTRVRYLMNDEGTAWEEATVRAFFHGELAEAILQIPISWRGGLDFISWPHDRCGQYTVRSAYNMARTASFFSTYQTAGRGSGSVEEKHWKTLWSIVAPGKMKVVLWRMAHDCLPTGHQLVHRHIPADDRCIFCGDTERVEHMFLFCPFARRVWDGVKLAYPLHLLRKDLHNMKQWIFEFINRETKLHSTVLAVTAWHIWESRNDCRNNEAQLSVSRMVARVLAYVQMIVQHLWPNSSNQPLSTVNTPHRWPLPPMGYVCVNVDAALFPDTRRMGCGVVLRDHSGSFIMSVSEGMSVFPTPELAEAMAVRRGLLAAHSRGAHRIILASDCLSFIQHITSPGMDLSTLGAVIADIRSMASDFQSCMFQFHRRCYNVVAHKLARNAESSSCNISVGVIPSLIWDELCNDIS</sequence>
<evidence type="ECO:0000313" key="3">
    <source>
        <dbReference type="Proteomes" id="UP000011116"/>
    </source>
</evidence>
<dbReference type="Gene3D" id="3.60.10.10">
    <property type="entry name" value="Endonuclease/exonuclease/phosphatase"/>
    <property type="match status" value="1"/>
</dbReference>
<dbReference type="Gramene" id="HORVU.MOREX.r3.6HG0569810.1">
    <property type="protein sequence ID" value="HORVU.MOREX.r3.6HG0569810.1.CDS1"/>
    <property type="gene ID" value="HORVU.MOREX.r3.6HG0569810"/>
</dbReference>
<evidence type="ECO:0000313" key="2">
    <source>
        <dbReference type="EnsemblPlants" id="HORVU.MOREX.r3.6HG0569810.1.CDS1"/>
    </source>
</evidence>
<dbReference type="PANTHER" id="PTHR33116">
    <property type="entry name" value="REVERSE TRANSCRIPTASE ZINC-BINDING DOMAIN-CONTAINING PROTEIN-RELATED-RELATED"/>
    <property type="match status" value="1"/>
</dbReference>
<dbReference type="PROSITE" id="PS50878">
    <property type="entry name" value="RT_POL"/>
    <property type="match status" value="1"/>
</dbReference>
<proteinExistence type="predicted"/>
<dbReference type="SUPFAM" id="SSF56219">
    <property type="entry name" value="DNase I-like"/>
    <property type="match status" value="1"/>
</dbReference>
<reference evidence="2" key="3">
    <citation type="submission" date="2022-01" db="UniProtKB">
        <authorList>
            <consortium name="EnsemblPlants"/>
        </authorList>
    </citation>
    <scope>IDENTIFICATION</scope>
    <source>
        <strain evidence="2">subsp. vulgare</strain>
    </source>
</reference>
<organism evidence="2 3">
    <name type="scientific">Hordeum vulgare subsp. vulgare</name>
    <name type="common">Domesticated barley</name>
    <dbReference type="NCBI Taxonomy" id="112509"/>
    <lineage>
        <taxon>Eukaryota</taxon>
        <taxon>Viridiplantae</taxon>
        <taxon>Streptophyta</taxon>
        <taxon>Embryophyta</taxon>
        <taxon>Tracheophyta</taxon>
        <taxon>Spermatophyta</taxon>
        <taxon>Magnoliopsida</taxon>
        <taxon>Liliopsida</taxon>
        <taxon>Poales</taxon>
        <taxon>Poaceae</taxon>
        <taxon>BOP clade</taxon>
        <taxon>Pooideae</taxon>
        <taxon>Triticodae</taxon>
        <taxon>Triticeae</taxon>
        <taxon>Hordeinae</taxon>
        <taxon>Hordeum</taxon>
    </lineage>
</organism>
<dbReference type="InterPro" id="IPR044730">
    <property type="entry name" value="RNase_H-like_dom_plant"/>
</dbReference>
<dbReference type="InterPro" id="IPR036691">
    <property type="entry name" value="Endo/exonu/phosph_ase_sf"/>
</dbReference>
<reference evidence="3" key="1">
    <citation type="journal article" date="2012" name="Nature">
        <title>A physical, genetic and functional sequence assembly of the barley genome.</title>
        <authorList>
            <consortium name="The International Barley Genome Sequencing Consortium"/>
            <person name="Mayer K.F."/>
            <person name="Waugh R."/>
            <person name="Brown J.W."/>
            <person name="Schulman A."/>
            <person name="Langridge P."/>
            <person name="Platzer M."/>
            <person name="Fincher G.B."/>
            <person name="Muehlbauer G.J."/>
            <person name="Sato K."/>
            <person name="Close T.J."/>
            <person name="Wise R.P."/>
            <person name="Stein N."/>
        </authorList>
    </citation>
    <scope>NUCLEOTIDE SEQUENCE [LARGE SCALE GENOMIC DNA]</scope>
    <source>
        <strain evidence="3">cv. Morex</strain>
    </source>
</reference>
<protein>
    <recommendedName>
        <fullName evidence="1">Reverse transcriptase domain-containing protein</fullName>
    </recommendedName>
</protein>
<dbReference type="Gene3D" id="3.30.420.10">
    <property type="entry name" value="Ribonuclease H-like superfamily/Ribonuclease H"/>
    <property type="match status" value="1"/>
</dbReference>
<accession>A0A8I6Y3E3</accession>
<dbReference type="Pfam" id="PF00078">
    <property type="entry name" value="RVT_1"/>
    <property type="match status" value="1"/>
</dbReference>
<dbReference type="Proteomes" id="UP000011116">
    <property type="component" value="Chromosome 6H"/>
</dbReference>
<dbReference type="CDD" id="cd06222">
    <property type="entry name" value="RNase_H_like"/>
    <property type="match status" value="1"/>
</dbReference>
<dbReference type="CDD" id="cd01650">
    <property type="entry name" value="RT_nLTR_like"/>
    <property type="match status" value="1"/>
</dbReference>
<dbReference type="PANTHER" id="PTHR33116:SF86">
    <property type="entry name" value="REVERSE TRANSCRIPTASE DOMAIN-CONTAINING PROTEIN"/>
    <property type="match status" value="1"/>
</dbReference>
<dbReference type="InterPro" id="IPR002156">
    <property type="entry name" value="RNaseH_domain"/>
</dbReference>